<dbReference type="PANTHER" id="PTHR33908">
    <property type="entry name" value="MANNOSYLTRANSFERASE YKCB-RELATED"/>
    <property type="match status" value="1"/>
</dbReference>
<gene>
    <name evidence="10" type="ORF">DIT68_10040</name>
</gene>
<dbReference type="EMBL" id="QFRJ01000007">
    <property type="protein sequence ID" value="PWH85269.1"/>
    <property type="molecule type" value="Genomic_DNA"/>
</dbReference>
<keyword evidence="5 8" id="KW-0812">Transmembrane</keyword>
<organism evidence="10 11">
    <name type="scientific">Brumimicrobium oceani</name>
    <dbReference type="NCBI Taxonomy" id="2100725"/>
    <lineage>
        <taxon>Bacteria</taxon>
        <taxon>Pseudomonadati</taxon>
        <taxon>Bacteroidota</taxon>
        <taxon>Flavobacteriia</taxon>
        <taxon>Flavobacteriales</taxon>
        <taxon>Crocinitomicaceae</taxon>
        <taxon>Brumimicrobium</taxon>
    </lineage>
</organism>
<dbReference type="AlphaFoldDB" id="A0A2U2XBT7"/>
<name>A0A2U2XBT7_9FLAO</name>
<feature type="transmembrane region" description="Helical" evidence="8">
    <location>
        <begin position="333"/>
        <end position="349"/>
    </location>
</feature>
<keyword evidence="7 8" id="KW-0472">Membrane</keyword>
<dbReference type="RefSeq" id="WP_109359672.1">
    <property type="nucleotide sequence ID" value="NZ_QFRJ01000007.1"/>
</dbReference>
<keyword evidence="6 8" id="KW-1133">Transmembrane helix</keyword>
<evidence type="ECO:0000256" key="6">
    <source>
        <dbReference type="ARBA" id="ARBA00022989"/>
    </source>
</evidence>
<feature type="transmembrane region" description="Helical" evidence="8">
    <location>
        <begin position="279"/>
        <end position="297"/>
    </location>
</feature>
<feature type="transmembrane region" description="Helical" evidence="8">
    <location>
        <begin position="201"/>
        <end position="221"/>
    </location>
</feature>
<dbReference type="Pfam" id="PF13231">
    <property type="entry name" value="PMT_2"/>
    <property type="match status" value="1"/>
</dbReference>
<evidence type="ECO:0000256" key="7">
    <source>
        <dbReference type="ARBA" id="ARBA00023136"/>
    </source>
</evidence>
<evidence type="ECO:0000256" key="3">
    <source>
        <dbReference type="ARBA" id="ARBA00022676"/>
    </source>
</evidence>
<dbReference type="GO" id="GO:0009103">
    <property type="term" value="P:lipopolysaccharide biosynthetic process"/>
    <property type="evidence" value="ECO:0007669"/>
    <property type="project" value="UniProtKB-ARBA"/>
</dbReference>
<dbReference type="GO" id="GO:0005886">
    <property type="term" value="C:plasma membrane"/>
    <property type="evidence" value="ECO:0007669"/>
    <property type="project" value="UniProtKB-SubCell"/>
</dbReference>
<comment type="caution">
    <text evidence="10">The sequence shown here is derived from an EMBL/GenBank/DDBJ whole genome shotgun (WGS) entry which is preliminary data.</text>
</comment>
<feature type="transmembrane region" description="Helical" evidence="8">
    <location>
        <begin position="241"/>
        <end position="267"/>
    </location>
</feature>
<evidence type="ECO:0000259" key="9">
    <source>
        <dbReference type="Pfam" id="PF13231"/>
    </source>
</evidence>
<evidence type="ECO:0000256" key="1">
    <source>
        <dbReference type="ARBA" id="ARBA00004651"/>
    </source>
</evidence>
<reference evidence="10 11" key="2">
    <citation type="submission" date="2018-05" db="EMBL/GenBank/DDBJ databases">
        <authorList>
            <person name="Lanie J.A."/>
            <person name="Ng W.-L."/>
            <person name="Kazmierczak K.M."/>
            <person name="Andrzejewski T.M."/>
            <person name="Davidsen T.M."/>
            <person name="Wayne K.J."/>
            <person name="Tettelin H."/>
            <person name="Glass J.I."/>
            <person name="Rusch D."/>
            <person name="Podicherti R."/>
            <person name="Tsui H.-C.T."/>
            <person name="Winkler M.E."/>
        </authorList>
    </citation>
    <scope>NUCLEOTIDE SEQUENCE [LARGE SCALE GENOMIC DNA]</scope>
    <source>
        <strain evidence="10 11">C305</strain>
    </source>
</reference>
<feature type="transmembrane region" description="Helical" evidence="8">
    <location>
        <begin position="7"/>
        <end position="25"/>
    </location>
</feature>
<keyword evidence="4" id="KW-0808">Transferase</keyword>
<accession>A0A2U2XBT7</accession>
<feature type="transmembrane region" description="Helical" evidence="8">
    <location>
        <begin position="132"/>
        <end position="150"/>
    </location>
</feature>
<evidence type="ECO:0000313" key="11">
    <source>
        <dbReference type="Proteomes" id="UP000245370"/>
    </source>
</evidence>
<feature type="transmembrane region" description="Helical" evidence="8">
    <location>
        <begin position="303"/>
        <end position="321"/>
    </location>
</feature>
<evidence type="ECO:0000256" key="2">
    <source>
        <dbReference type="ARBA" id="ARBA00022475"/>
    </source>
</evidence>
<dbReference type="PANTHER" id="PTHR33908:SF11">
    <property type="entry name" value="MEMBRANE PROTEIN"/>
    <property type="match status" value="1"/>
</dbReference>
<feature type="transmembrane region" description="Helical" evidence="8">
    <location>
        <begin position="80"/>
        <end position="100"/>
    </location>
</feature>
<dbReference type="OrthoDB" id="1114881at2"/>
<evidence type="ECO:0000256" key="8">
    <source>
        <dbReference type="SAM" id="Phobius"/>
    </source>
</evidence>
<dbReference type="InterPro" id="IPR038731">
    <property type="entry name" value="RgtA/B/C-like"/>
</dbReference>
<evidence type="ECO:0000256" key="5">
    <source>
        <dbReference type="ARBA" id="ARBA00022692"/>
    </source>
</evidence>
<keyword evidence="11" id="KW-1185">Reference proteome</keyword>
<proteinExistence type="predicted"/>
<protein>
    <recommendedName>
        <fullName evidence="9">Glycosyltransferase RgtA/B/C/D-like domain-containing protein</fullName>
    </recommendedName>
</protein>
<reference evidence="10 11" key="1">
    <citation type="submission" date="2018-05" db="EMBL/GenBank/DDBJ databases">
        <title>Brumimicrobium oceani sp. nov., isolated from coastal sediment.</title>
        <authorList>
            <person name="Kou Y."/>
        </authorList>
    </citation>
    <scope>NUCLEOTIDE SEQUENCE [LARGE SCALE GENOMIC DNA]</scope>
    <source>
        <strain evidence="10 11">C305</strain>
    </source>
</reference>
<comment type="subcellular location">
    <subcellularLocation>
        <location evidence="1">Cell membrane</location>
        <topology evidence="1">Multi-pass membrane protein</topology>
    </subcellularLocation>
</comment>
<sequence length="643" mass="74155">MKQGSNQWILIVILVISVVLRMFNFSEIPFTHDEFSALDRLHFDSFSALINEGVKIDGHPAGVQVFLFYWSKIFGLSEQALKFPFIVFGVLAVYFTYLIGKKWFNETVGLLTAATVATLQYTVMFSQIARPYISGLLFSLMMVYYLTKLIQKPEKNFYLNGVLFVISGALCAYNHHFSLLFAAIVGISGAFFIKREYLLKYSLMGVAIFVLYVPHLEIFFYQLSLGGIDQWLAKPKPDFLIGFISFIFNHSWVFMLTILGIALGFVFTKKSVKINWKHYLLFFTWFLIPFLVGYFYSVYFSAVLHYSVLIFSFTFILFLILGHLPNCKPKTNLILVSIVLIAGCYSLIFERQHYTYFYQSCYVKVLEDYKEINEKEESVLSIIQSVEHINDYYTEQLEIDRNYKWYADFESMKELKSFISERFDQYDKLYLGSLHNIDPVAIPIIMEYYPNMEIENNYFGGATYLFSKKATQSGNRISTISHLDFEKDTESFWSYAPQNLTSRSAVSGHKSYLMDSLNEWGPSYDIGLNEIMKGNSNFIDFSVQAKSLEDFNGALLVVALEAGGESIYWTGIPLDALKTSDRSNSDWSKAYVTLKLSDIYLNYSDIKLKAVVWNKNKGMFLLDDFSVKLREGNEVVYGVFNGF</sequence>
<dbReference type="InterPro" id="IPR050297">
    <property type="entry name" value="LipidA_mod_glycosyltrf_83"/>
</dbReference>
<keyword evidence="2" id="KW-1003">Cell membrane</keyword>
<evidence type="ECO:0000256" key="4">
    <source>
        <dbReference type="ARBA" id="ARBA00022679"/>
    </source>
</evidence>
<feature type="domain" description="Glycosyltransferase RgtA/B/C/D-like" evidence="9">
    <location>
        <begin position="59"/>
        <end position="215"/>
    </location>
</feature>
<dbReference type="GO" id="GO:0016763">
    <property type="term" value="F:pentosyltransferase activity"/>
    <property type="evidence" value="ECO:0007669"/>
    <property type="project" value="TreeGrafter"/>
</dbReference>
<evidence type="ECO:0000313" key="10">
    <source>
        <dbReference type="EMBL" id="PWH85269.1"/>
    </source>
</evidence>
<feature type="transmembrane region" description="Helical" evidence="8">
    <location>
        <begin position="157"/>
        <end position="173"/>
    </location>
</feature>
<keyword evidence="3" id="KW-0328">Glycosyltransferase</keyword>
<dbReference type="Proteomes" id="UP000245370">
    <property type="component" value="Unassembled WGS sequence"/>
</dbReference>